<dbReference type="EMBL" id="CP076456">
    <property type="protein sequence ID" value="QWQ34687.1"/>
    <property type="molecule type" value="Genomic_DNA"/>
</dbReference>
<dbReference type="CDD" id="cd05233">
    <property type="entry name" value="SDR_c"/>
    <property type="match status" value="1"/>
</dbReference>
<proteinExistence type="inferred from homology"/>
<organism evidence="5 6">
    <name type="scientific">Arthrobacter sunyaminii</name>
    <dbReference type="NCBI Taxonomy" id="2816859"/>
    <lineage>
        <taxon>Bacteria</taxon>
        <taxon>Bacillati</taxon>
        <taxon>Actinomycetota</taxon>
        <taxon>Actinomycetes</taxon>
        <taxon>Micrococcales</taxon>
        <taxon>Micrococcaceae</taxon>
        <taxon>Arthrobacter</taxon>
    </lineage>
</organism>
<evidence type="ECO:0000256" key="1">
    <source>
        <dbReference type="ARBA" id="ARBA00006484"/>
    </source>
</evidence>
<dbReference type="GO" id="GO:0016491">
    <property type="term" value="F:oxidoreductase activity"/>
    <property type="evidence" value="ECO:0007669"/>
    <property type="project" value="UniProtKB-KW"/>
</dbReference>
<gene>
    <name evidence="5" type="ORF">KG104_08885</name>
</gene>
<comment type="similarity">
    <text evidence="1 4">Belongs to the short-chain dehydrogenases/reductases (SDR) family.</text>
</comment>
<dbReference type="PRINTS" id="PR00080">
    <property type="entry name" value="SDRFAMILY"/>
</dbReference>
<dbReference type="InterPro" id="IPR002347">
    <property type="entry name" value="SDR_fam"/>
</dbReference>
<dbReference type="Pfam" id="PF00106">
    <property type="entry name" value="adh_short"/>
    <property type="match status" value="1"/>
</dbReference>
<dbReference type="Proteomes" id="UP000680588">
    <property type="component" value="Chromosome"/>
</dbReference>
<name>A0A975PDD1_9MICC</name>
<dbReference type="RefSeq" id="WP_104161019.1">
    <property type="nucleotide sequence ID" value="NZ_CP076456.1"/>
</dbReference>
<dbReference type="AlphaFoldDB" id="A0A975PDD1"/>
<reference evidence="5" key="1">
    <citation type="submission" date="2021-06" db="EMBL/GenBank/DDBJ databases">
        <title>Novel species in genus Arthrobacter.</title>
        <authorList>
            <person name="Zhang G."/>
        </authorList>
    </citation>
    <scope>NUCLEOTIDE SEQUENCE</scope>
    <source>
        <strain evidence="5">Zg-ZUI122</strain>
    </source>
</reference>
<evidence type="ECO:0000313" key="6">
    <source>
        <dbReference type="Proteomes" id="UP000680588"/>
    </source>
</evidence>
<evidence type="ECO:0000256" key="3">
    <source>
        <dbReference type="ARBA" id="ARBA00023002"/>
    </source>
</evidence>
<evidence type="ECO:0000256" key="4">
    <source>
        <dbReference type="RuleBase" id="RU000363"/>
    </source>
</evidence>
<dbReference type="Gene3D" id="3.40.50.720">
    <property type="entry name" value="NAD(P)-binding Rossmann-like Domain"/>
    <property type="match status" value="1"/>
</dbReference>
<dbReference type="PRINTS" id="PR00081">
    <property type="entry name" value="GDHRDH"/>
</dbReference>
<keyword evidence="2" id="KW-0521">NADP</keyword>
<dbReference type="SUPFAM" id="SSF51735">
    <property type="entry name" value="NAD(P)-binding Rossmann-fold domains"/>
    <property type="match status" value="1"/>
</dbReference>
<protein>
    <submittedName>
        <fullName evidence="5">SDR family NAD(P)-dependent oxidoreductase</fullName>
    </submittedName>
</protein>
<evidence type="ECO:0000256" key="2">
    <source>
        <dbReference type="ARBA" id="ARBA00022857"/>
    </source>
</evidence>
<dbReference type="PANTHER" id="PTHR43391">
    <property type="entry name" value="RETINOL DEHYDROGENASE-RELATED"/>
    <property type="match status" value="1"/>
</dbReference>
<dbReference type="KEGG" id="asun:KG104_08885"/>
<keyword evidence="6" id="KW-1185">Reference proteome</keyword>
<keyword evidence="3" id="KW-0560">Oxidoreductase</keyword>
<evidence type="ECO:0000313" key="5">
    <source>
        <dbReference type="EMBL" id="QWQ34687.1"/>
    </source>
</evidence>
<sequence>MSSAEHLYNGKTAVITGGGSGLGEGLVRHAAALGMNVVVADINEAAATKVADDIVRAGGNAVALAVDVRDPEQVDSLAEASYRIFKRVDLLVNNAGIEQFGYLWDTPVANWRRILDINVSGVFHGVRSFVPRMISAGGRSSVWNTASVGAVTGISRQGPYLATKHAVLGLTEALKLDMDHAGHDISVAAVLPAAVSSRIFSDAGTVLEGDLEAAEGARRDMMTLLPTALDPLDAARAIFDQAAAGEFYLLSQPGYVAAIMADRGLQLTRRSAPQEPRRHSFAARDH</sequence>
<dbReference type="PANTHER" id="PTHR43391:SF14">
    <property type="entry name" value="DEHYDROGENASE_REDUCTASE SDR FAMILY PROTEIN 7-LIKE"/>
    <property type="match status" value="1"/>
</dbReference>
<accession>A0A975PDD1</accession>
<dbReference type="InterPro" id="IPR036291">
    <property type="entry name" value="NAD(P)-bd_dom_sf"/>
</dbReference>